<evidence type="ECO:0000313" key="1">
    <source>
        <dbReference type="EMBL" id="OQD45234.1"/>
    </source>
</evidence>
<dbReference type="AlphaFoldDB" id="A0A1V6LYK1"/>
<evidence type="ECO:0000313" key="2">
    <source>
        <dbReference type="Proteomes" id="UP000242219"/>
    </source>
</evidence>
<name>A0A1V6LYK1_9BACT</name>
<dbReference type="Pfam" id="PF01527">
    <property type="entry name" value="HTH_Tnp_1"/>
    <property type="match status" value="1"/>
</dbReference>
<comment type="caution">
    <text evidence="1">The sequence shown here is derived from an EMBL/GenBank/DDBJ whole genome shotgun (WGS) entry which is preliminary data.</text>
</comment>
<organism evidence="1 2">
    <name type="scientific">Candidatus Brocadia sapporoensis</name>
    <dbReference type="NCBI Taxonomy" id="392547"/>
    <lineage>
        <taxon>Bacteria</taxon>
        <taxon>Pseudomonadati</taxon>
        <taxon>Planctomycetota</taxon>
        <taxon>Candidatus Brocadiia</taxon>
        <taxon>Candidatus Brocadiales</taxon>
        <taxon>Candidatus Brocadiaceae</taxon>
        <taxon>Candidatus Brocadia</taxon>
    </lineage>
</organism>
<dbReference type="Proteomes" id="UP000242219">
    <property type="component" value="Unassembled WGS sequence"/>
</dbReference>
<reference evidence="1 2" key="1">
    <citation type="journal article" date="2016" name="Genome Announc.">
        <title>Draft Genome Sequence of the Anaerobic Ammonium-Oxidizing Bacterium 'Candidatus Brocadia sp. 40'.</title>
        <authorList>
            <person name="Ali M."/>
            <person name="Haroon M.F."/>
            <person name="Narita Y."/>
            <person name="Zhang L."/>
            <person name="Rangel Shaw D."/>
            <person name="Okabe S."/>
            <person name="Saikaly P.E."/>
        </authorList>
    </citation>
    <scope>NUCLEOTIDE SEQUENCE [LARGE SCALE GENOMIC DNA]</scope>
    <source>
        <strain evidence="1 2">40</strain>
    </source>
</reference>
<dbReference type="GO" id="GO:0003677">
    <property type="term" value="F:DNA binding"/>
    <property type="evidence" value="ECO:0007669"/>
    <property type="project" value="InterPro"/>
</dbReference>
<dbReference type="GO" id="GO:0006313">
    <property type="term" value="P:DNA transposition"/>
    <property type="evidence" value="ECO:0007669"/>
    <property type="project" value="InterPro"/>
</dbReference>
<sequence>MRKSFDKEFMARVALEAIKKEKTIAEISSQYEVHRTQITKWRKRALEGIVGIFQGKEGKEVGDKERVIDELYRQIGQLKVENEWLKKKSREIGS</sequence>
<dbReference type="InterPro" id="IPR002514">
    <property type="entry name" value="Transposase_8"/>
</dbReference>
<dbReference type="SUPFAM" id="SSF46689">
    <property type="entry name" value="Homeodomain-like"/>
    <property type="match status" value="1"/>
</dbReference>
<keyword evidence="2" id="KW-1185">Reference proteome</keyword>
<protein>
    <submittedName>
        <fullName evidence="1">Transposase</fullName>
    </submittedName>
</protein>
<accession>A0A1V6LYK1</accession>
<dbReference type="InterPro" id="IPR009057">
    <property type="entry name" value="Homeodomain-like_sf"/>
</dbReference>
<dbReference type="GO" id="GO:0004803">
    <property type="term" value="F:transposase activity"/>
    <property type="evidence" value="ECO:0007669"/>
    <property type="project" value="InterPro"/>
</dbReference>
<dbReference type="EMBL" id="MJUW02000100">
    <property type="protein sequence ID" value="OQD45234.1"/>
    <property type="molecule type" value="Genomic_DNA"/>
</dbReference>
<gene>
    <name evidence="1" type="ORF">BIY37_09480</name>
</gene>
<proteinExistence type="predicted"/>